<dbReference type="EC" id="1.8.4.10" evidence="4"/>
<evidence type="ECO:0000256" key="2">
    <source>
        <dbReference type="ARBA" id="ARBA00023002"/>
    </source>
</evidence>
<dbReference type="InterPro" id="IPR002500">
    <property type="entry name" value="PAPS_reduct_dom"/>
</dbReference>
<feature type="domain" description="Phosphoadenosine phosphosulphate reductase" evidence="5">
    <location>
        <begin position="47"/>
        <end position="214"/>
    </location>
</feature>
<comment type="catalytic activity">
    <reaction evidence="4">
        <text>[thioredoxin]-disulfide + sulfite + AMP + 2 H(+) = adenosine 5'-phosphosulfate + [thioredoxin]-dithiol</text>
        <dbReference type="Rhea" id="RHEA:21976"/>
        <dbReference type="Rhea" id="RHEA-COMP:10698"/>
        <dbReference type="Rhea" id="RHEA-COMP:10700"/>
        <dbReference type="ChEBI" id="CHEBI:15378"/>
        <dbReference type="ChEBI" id="CHEBI:17359"/>
        <dbReference type="ChEBI" id="CHEBI:29950"/>
        <dbReference type="ChEBI" id="CHEBI:50058"/>
        <dbReference type="ChEBI" id="CHEBI:58243"/>
        <dbReference type="ChEBI" id="CHEBI:456215"/>
        <dbReference type="EC" id="1.8.4.10"/>
    </reaction>
</comment>
<dbReference type="Proteomes" id="UP000233491">
    <property type="component" value="Unassembled WGS sequence"/>
</dbReference>
<keyword evidence="4" id="KW-0963">Cytoplasm</keyword>
<proteinExistence type="inferred from homology"/>
<dbReference type="InterPro" id="IPR004511">
    <property type="entry name" value="PAPS/APS_Rdtase"/>
</dbReference>
<comment type="similarity">
    <text evidence="1 4">Belongs to the PAPS reductase family. CysH subfamily.</text>
</comment>
<dbReference type="GO" id="GO:0051539">
    <property type="term" value="F:4 iron, 4 sulfur cluster binding"/>
    <property type="evidence" value="ECO:0007669"/>
    <property type="project" value="UniProtKB-UniRule"/>
</dbReference>
<dbReference type="OrthoDB" id="9794018at2"/>
<dbReference type="GO" id="GO:0043866">
    <property type="term" value="F:adenylyl-sulfate reductase (thioredoxin) activity"/>
    <property type="evidence" value="ECO:0007669"/>
    <property type="project" value="UniProtKB-EC"/>
</dbReference>
<dbReference type="NCBIfam" id="TIGR00434">
    <property type="entry name" value="cysH"/>
    <property type="match status" value="1"/>
</dbReference>
<feature type="binding site" evidence="4">
    <location>
        <position position="128"/>
    </location>
    <ligand>
        <name>[4Fe-4S] cluster</name>
        <dbReference type="ChEBI" id="CHEBI:49883"/>
    </ligand>
</feature>
<dbReference type="PANTHER" id="PTHR46509:SF1">
    <property type="entry name" value="PHOSPHOADENOSINE PHOSPHOSULFATE REDUCTASE"/>
    <property type="match status" value="1"/>
</dbReference>
<keyword evidence="7" id="KW-1185">Reference proteome</keyword>
<name>A0A1I4WNF7_9HYPH</name>
<gene>
    <name evidence="4" type="primary">cysH</name>
    <name evidence="6" type="ORF">CXZ10_21005</name>
</gene>
<dbReference type="EMBL" id="PJNW01000024">
    <property type="protein sequence ID" value="PKR87188.1"/>
    <property type="molecule type" value="Genomic_DNA"/>
</dbReference>
<comment type="cofactor">
    <cofactor evidence="4">
        <name>[4Fe-4S] cluster</name>
        <dbReference type="ChEBI" id="CHEBI:49883"/>
    </cofactor>
    <text evidence="4">Binds 1 [4Fe-4S] cluster per subunit.</text>
</comment>
<keyword evidence="4" id="KW-0479">Metal-binding</keyword>
<protein>
    <recommendedName>
        <fullName evidence="4">Adenosine 5'-phosphosulfate reductase</fullName>
        <shortName evidence="4">APS reductase</shortName>
        <ecNumber evidence="4">1.8.4.10</ecNumber>
    </recommendedName>
    <alternativeName>
        <fullName evidence="4">5'-adenylylsulfate reductase</fullName>
    </alternativeName>
    <alternativeName>
        <fullName evidence="4">Thioredoxin-dependent 5'-adenylylsulfate reductase</fullName>
    </alternativeName>
</protein>
<dbReference type="GO" id="GO:0019379">
    <property type="term" value="P:sulfate assimilation, phosphoadenylyl sulfate reduction by phosphoadenylyl-sulfate reductase (thioredoxin)"/>
    <property type="evidence" value="ECO:0007669"/>
    <property type="project" value="UniProtKB-UniRule"/>
</dbReference>
<dbReference type="GO" id="GO:0004604">
    <property type="term" value="F:phosphoadenylyl-sulfate reductase (thioredoxin) activity"/>
    <property type="evidence" value="ECO:0007669"/>
    <property type="project" value="UniProtKB-UniRule"/>
</dbReference>
<comment type="subcellular location">
    <subcellularLocation>
        <location evidence="4">Cytoplasm</location>
    </subcellularLocation>
</comment>
<dbReference type="Pfam" id="PF01507">
    <property type="entry name" value="PAPS_reduct"/>
    <property type="match status" value="1"/>
</dbReference>
<dbReference type="RefSeq" id="WP_101291334.1">
    <property type="nucleotide sequence ID" value="NZ_FOUQ01000019.1"/>
</dbReference>
<evidence type="ECO:0000313" key="6">
    <source>
        <dbReference type="EMBL" id="PKR87188.1"/>
    </source>
</evidence>
<keyword evidence="4" id="KW-0408">Iron</keyword>
<feature type="binding site" evidence="4">
    <location>
        <position position="209"/>
    </location>
    <ligand>
        <name>[4Fe-4S] cluster</name>
        <dbReference type="ChEBI" id="CHEBI:49883"/>
    </ligand>
</feature>
<comment type="function">
    <text evidence="4">Catalyzes the formation of sulfite from adenosine 5'-phosphosulfate (APS) using thioredoxin as an electron donor.</text>
</comment>
<keyword evidence="2 4" id="KW-0560">Oxidoreductase</keyword>
<dbReference type="GO" id="GO:0070814">
    <property type="term" value="P:hydrogen sulfide biosynthetic process"/>
    <property type="evidence" value="ECO:0007669"/>
    <property type="project" value="UniProtKB-UniRule"/>
</dbReference>
<feature type="active site" description="Nucleophile; cysteine thiosulfonate intermediate" evidence="4">
    <location>
        <position position="235"/>
    </location>
</feature>
<dbReference type="PIRSF" id="PIRSF000857">
    <property type="entry name" value="PAPS_reductase"/>
    <property type="match status" value="1"/>
</dbReference>
<evidence type="ECO:0000256" key="4">
    <source>
        <dbReference type="HAMAP-Rule" id="MF_00063"/>
    </source>
</evidence>
<dbReference type="GO" id="GO:0046872">
    <property type="term" value="F:metal ion binding"/>
    <property type="evidence" value="ECO:0007669"/>
    <property type="project" value="UniProtKB-KW"/>
</dbReference>
<dbReference type="SUPFAM" id="SSF52402">
    <property type="entry name" value="Adenine nucleotide alpha hydrolases-like"/>
    <property type="match status" value="1"/>
</dbReference>
<sequence length="250" mass="26544">MVLDALGLAVDPDQGLAAEARLLSARHEGEDAEAIVAAALDLYAGKIALVSSFGADSAVLLAMVADIDRSLPVIFLDTGKLFPATIAYRDGLVEALGLTGLVIRQPEAADLATIDPAGALWMADTDACCDIRKVKPLAAALAPYSAWISGRKRYQADTRANLPLFEASNGRIKVNPLLGWDRARIEAYREARRLPPHPLVAEGYPSIGCLPCTDKVRPGEDERAGRWRGKAKTECGIHLGQPSGAVIPGI</sequence>
<feature type="binding site" evidence="4">
    <location>
        <position position="212"/>
    </location>
    <ligand>
        <name>[4Fe-4S] cluster</name>
        <dbReference type="ChEBI" id="CHEBI:49883"/>
    </ligand>
</feature>
<keyword evidence="4" id="KW-0411">Iron-sulfur</keyword>
<dbReference type="AlphaFoldDB" id="A0A1I4WNF7"/>
<evidence type="ECO:0000256" key="3">
    <source>
        <dbReference type="ARBA" id="ARBA00024327"/>
    </source>
</evidence>
<dbReference type="InterPro" id="IPR014729">
    <property type="entry name" value="Rossmann-like_a/b/a_fold"/>
</dbReference>
<comment type="pathway">
    <text evidence="3 4">Sulfur metabolism; hydrogen sulfide biosynthesis; sulfite from sulfate.</text>
</comment>
<dbReference type="NCBIfam" id="NF002537">
    <property type="entry name" value="PRK02090.1"/>
    <property type="match status" value="1"/>
</dbReference>
<accession>A0A1I4WNF7</accession>
<evidence type="ECO:0000259" key="5">
    <source>
        <dbReference type="Pfam" id="PF01507"/>
    </source>
</evidence>
<comment type="caution">
    <text evidence="6">The sequence shown here is derived from an EMBL/GenBank/DDBJ whole genome shotgun (WGS) entry which is preliminary data.</text>
</comment>
<dbReference type="HAMAP" id="MF_00063">
    <property type="entry name" value="CysH"/>
    <property type="match status" value="1"/>
</dbReference>
<dbReference type="PANTHER" id="PTHR46509">
    <property type="entry name" value="PHOSPHOADENOSINE PHOSPHOSULFATE REDUCTASE"/>
    <property type="match status" value="1"/>
</dbReference>
<dbReference type="Gene3D" id="3.40.50.620">
    <property type="entry name" value="HUPs"/>
    <property type="match status" value="1"/>
</dbReference>
<dbReference type="GO" id="GO:0005737">
    <property type="term" value="C:cytoplasm"/>
    <property type="evidence" value="ECO:0007669"/>
    <property type="project" value="UniProtKB-SubCell"/>
</dbReference>
<evidence type="ECO:0000313" key="7">
    <source>
        <dbReference type="Proteomes" id="UP000233491"/>
    </source>
</evidence>
<feature type="binding site" evidence="4">
    <location>
        <position position="129"/>
    </location>
    <ligand>
        <name>[4Fe-4S] cluster</name>
        <dbReference type="ChEBI" id="CHEBI:49883"/>
    </ligand>
</feature>
<organism evidence="6 7">
    <name type="scientific">Pleomorphomonas diazotrophica</name>
    <dbReference type="NCBI Taxonomy" id="1166257"/>
    <lineage>
        <taxon>Bacteria</taxon>
        <taxon>Pseudomonadati</taxon>
        <taxon>Pseudomonadota</taxon>
        <taxon>Alphaproteobacteria</taxon>
        <taxon>Hyphomicrobiales</taxon>
        <taxon>Pleomorphomonadaceae</taxon>
        <taxon>Pleomorphomonas</taxon>
    </lineage>
</organism>
<evidence type="ECO:0000256" key="1">
    <source>
        <dbReference type="ARBA" id="ARBA00009732"/>
    </source>
</evidence>
<reference evidence="6 7" key="1">
    <citation type="submission" date="2017-12" db="EMBL/GenBank/DDBJ databases">
        <title>Anaerobic carbon monoxide metabolism by Pleomorphomonas carboxyditropha sp. nov., a new mesophilic hydrogenogenic carboxidotroph.</title>
        <authorList>
            <person name="Esquivel-Elizondo S."/>
            <person name="Krajmalnik-Brown R."/>
        </authorList>
    </citation>
    <scope>NUCLEOTIDE SEQUENCE [LARGE SCALE GENOMIC DNA]</scope>
    <source>
        <strain evidence="6 7">R5-392</strain>
    </source>
</reference>